<organism evidence="1 2">
    <name type="scientific">Mytilus coruscus</name>
    <name type="common">Sea mussel</name>
    <dbReference type="NCBI Taxonomy" id="42192"/>
    <lineage>
        <taxon>Eukaryota</taxon>
        <taxon>Metazoa</taxon>
        <taxon>Spiralia</taxon>
        <taxon>Lophotrochozoa</taxon>
        <taxon>Mollusca</taxon>
        <taxon>Bivalvia</taxon>
        <taxon>Autobranchia</taxon>
        <taxon>Pteriomorphia</taxon>
        <taxon>Mytilida</taxon>
        <taxon>Mytiloidea</taxon>
        <taxon>Mytilidae</taxon>
        <taxon>Mytilinae</taxon>
        <taxon>Mytilus</taxon>
    </lineage>
</organism>
<accession>A0A6J8BUP4</accession>
<dbReference type="PANTHER" id="PTHR47510">
    <property type="entry name" value="REVERSE TRANSCRIPTASE DOMAIN-CONTAINING PROTEIN"/>
    <property type="match status" value="1"/>
</dbReference>
<evidence type="ECO:0008006" key="3">
    <source>
        <dbReference type="Google" id="ProtNLM"/>
    </source>
</evidence>
<gene>
    <name evidence="1" type="ORF">MCOR_22595</name>
</gene>
<evidence type="ECO:0000313" key="2">
    <source>
        <dbReference type="Proteomes" id="UP000507470"/>
    </source>
</evidence>
<sequence>MTANITHIILDAADKCIPNKIITVRKDQPPWLTNEIKKKIRKKNRIHKIAKRRNNSNDWNKFKKIRNEVTNLVRKSKEDFNNSLIKKVIDNNSSNKNWWKIVNQITGMKSRDTSIPPLLINDSLIFDDIDKANEINDFFASQSNIDDSSTILPVIPFNASATINETELNETEVGDILSIINPSKASGPDLIIQNC</sequence>
<dbReference type="AlphaFoldDB" id="A0A6J8BUP4"/>
<dbReference type="Proteomes" id="UP000507470">
    <property type="component" value="Unassembled WGS sequence"/>
</dbReference>
<dbReference type="EMBL" id="CACVKT020003994">
    <property type="protein sequence ID" value="CAC5387236.1"/>
    <property type="molecule type" value="Genomic_DNA"/>
</dbReference>
<dbReference type="PANTHER" id="PTHR47510:SF3">
    <property type="entry name" value="ENDO_EXONUCLEASE_PHOSPHATASE DOMAIN-CONTAINING PROTEIN"/>
    <property type="match status" value="1"/>
</dbReference>
<proteinExistence type="predicted"/>
<keyword evidence="2" id="KW-1185">Reference proteome</keyword>
<reference evidence="1 2" key="1">
    <citation type="submission" date="2020-06" db="EMBL/GenBank/DDBJ databases">
        <authorList>
            <person name="Li R."/>
            <person name="Bekaert M."/>
        </authorList>
    </citation>
    <scope>NUCLEOTIDE SEQUENCE [LARGE SCALE GENOMIC DNA]</scope>
    <source>
        <strain evidence="2">wild</strain>
    </source>
</reference>
<protein>
    <recommendedName>
        <fullName evidence="3">Reverse transcriptase domain-containing protein</fullName>
    </recommendedName>
</protein>
<name>A0A6J8BUP4_MYTCO</name>
<dbReference type="OrthoDB" id="5987290at2759"/>
<evidence type="ECO:0000313" key="1">
    <source>
        <dbReference type="EMBL" id="CAC5387236.1"/>
    </source>
</evidence>